<protein>
    <submittedName>
        <fullName evidence="2">Uncharacterized protein</fullName>
    </submittedName>
</protein>
<accession>A0AA36NBI0</accession>
<dbReference type="PROSITE" id="PS51257">
    <property type="entry name" value="PROKAR_LIPOPROTEIN"/>
    <property type="match status" value="1"/>
</dbReference>
<evidence type="ECO:0000256" key="1">
    <source>
        <dbReference type="SAM" id="Phobius"/>
    </source>
</evidence>
<dbReference type="Proteomes" id="UP001178507">
    <property type="component" value="Unassembled WGS sequence"/>
</dbReference>
<keyword evidence="3" id="KW-1185">Reference proteome</keyword>
<reference evidence="2" key="1">
    <citation type="submission" date="2023-08" db="EMBL/GenBank/DDBJ databases">
        <authorList>
            <person name="Chen Y."/>
            <person name="Shah S."/>
            <person name="Dougan E. K."/>
            <person name="Thang M."/>
            <person name="Chan C."/>
        </authorList>
    </citation>
    <scope>NUCLEOTIDE SEQUENCE</scope>
</reference>
<keyword evidence="1" id="KW-0812">Transmembrane</keyword>
<evidence type="ECO:0000313" key="2">
    <source>
        <dbReference type="EMBL" id="CAJ1396293.1"/>
    </source>
</evidence>
<keyword evidence="1" id="KW-0472">Membrane</keyword>
<organism evidence="2 3">
    <name type="scientific">Effrenium voratum</name>
    <dbReference type="NCBI Taxonomy" id="2562239"/>
    <lineage>
        <taxon>Eukaryota</taxon>
        <taxon>Sar</taxon>
        <taxon>Alveolata</taxon>
        <taxon>Dinophyceae</taxon>
        <taxon>Suessiales</taxon>
        <taxon>Symbiodiniaceae</taxon>
        <taxon>Effrenium</taxon>
    </lineage>
</organism>
<comment type="caution">
    <text evidence="2">The sequence shown here is derived from an EMBL/GenBank/DDBJ whole genome shotgun (WGS) entry which is preliminary data.</text>
</comment>
<proteinExistence type="predicted"/>
<feature type="transmembrane region" description="Helical" evidence="1">
    <location>
        <begin position="12"/>
        <end position="33"/>
    </location>
</feature>
<name>A0AA36NBI0_9DINO</name>
<dbReference type="AlphaFoldDB" id="A0AA36NBI0"/>
<keyword evidence="1" id="KW-1133">Transmembrane helix</keyword>
<gene>
    <name evidence="2" type="ORF">EVOR1521_LOCUS20549</name>
</gene>
<sequence length="175" mass="19374">MAAMGRPKAAIAAQIWGIGCWVYIFLDCIVVELGRSMEPFQRMDLTAGQWVGYASICVFLLVVEGIRAFQLSFAPLLVKRSRELQGDSPCWELLLAPFFVAGLVSATPKRLCKSWLLIALLIPGLALSVPHLPYPWRQAVDAGVVLGLGWGTSAVLGFWLRGALYDRWPEARKRT</sequence>
<evidence type="ECO:0000313" key="3">
    <source>
        <dbReference type="Proteomes" id="UP001178507"/>
    </source>
</evidence>
<feature type="transmembrane region" description="Helical" evidence="1">
    <location>
        <begin position="53"/>
        <end position="78"/>
    </location>
</feature>
<feature type="transmembrane region" description="Helical" evidence="1">
    <location>
        <begin position="114"/>
        <end position="132"/>
    </location>
</feature>
<feature type="transmembrane region" description="Helical" evidence="1">
    <location>
        <begin position="139"/>
        <end position="160"/>
    </location>
</feature>
<dbReference type="EMBL" id="CAUJNA010003226">
    <property type="protein sequence ID" value="CAJ1396293.1"/>
    <property type="molecule type" value="Genomic_DNA"/>
</dbReference>